<gene>
    <name evidence="6" type="ORF">BJF93_00630</name>
</gene>
<feature type="domain" description="O-GlcNAc transferase C-terminal" evidence="5">
    <location>
        <begin position="418"/>
        <end position="603"/>
    </location>
</feature>
<evidence type="ECO:0000259" key="5">
    <source>
        <dbReference type="Pfam" id="PF13844"/>
    </source>
</evidence>
<dbReference type="InterPro" id="IPR011990">
    <property type="entry name" value="TPR-like_helical_dom_sf"/>
</dbReference>
<keyword evidence="2" id="KW-0808">Transferase</keyword>
<dbReference type="InterPro" id="IPR029489">
    <property type="entry name" value="OGT/SEC/SPY_C"/>
</dbReference>
<proteinExistence type="predicted"/>
<organism evidence="6 7">
    <name type="scientific">Xaviernesmea oryzae</name>
    <dbReference type="NCBI Taxonomy" id="464029"/>
    <lineage>
        <taxon>Bacteria</taxon>
        <taxon>Pseudomonadati</taxon>
        <taxon>Pseudomonadota</taxon>
        <taxon>Alphaproteobacteria</taxon>
        <taxon>Hyphomicrobiales</taxon>
        <taxon>Rhizobiaceae</taxon>
        <taxon>Rhizobium/Agrobacterium group</taxon>
        <taxon>Xaviernesmea</taxon>
    </lineage>
</organism>
<dbReference type="Gene3D" id="3.40.50.11380">
    <property type="match status" value="1"/>
</dbReference>
<evidence type="ECO:0000256" key="1">
    <source>
        <dbReference type="ARBA" id="ARBA00004922"/>
    </source>
</evidence>
<evidence type="ECO:0000256" key="3">
    <source>
        <dbReference type="ARBA" id="ARBA00022737"/>
    </source>
</evidence>
<protein>
    <recommendedName>
        <fullName evidence="5">O-GlcNAc transferase C-terminal domain-containing protein</fullName>
    </recommendedName>
</protein>
<sequence>MKVKLAAAGLSYERGDYIDALTLLSDLVDDSRNPDVLTLLAETFEKLGFEADAADLFAEVAQARQDDALLRRAAKLFAAAGVDDRAQLYGMMLFERKAHDATIAFNLAKTLRKGDDPRLAGLVLESLAESDDEEHLTLAADISMEDERNVLTLDIFKKLAARDPDDPYRLFNLLSVARNFCDYETIETIEKKLTAALRMGDPAVLAGELPYGNLLYCEDERINRLATNNSWGRLTASPMLARQRRLRPHRWGEKIRVGYLSSDFWEQHATMILFQRVLELHDRDSLEVTLYCYTPPHLKAFDKGGRERWGWPIVSLLSLSDAEAAETIRRDGIDILVDLKGPTSASRSAILNQMVAPVQVAWLGFPGSGLNIDCDYVIGDPIVLPSTARPYYHEKFCRLPESYQPNDPVHRPLPAPKSRTELGLPEDRFVFAAFNTPRKIGLAVIDSWAAILRAKHEALLWVMIDGDTHRTNFLKAIAARGVAAERILFAPKMAYADHLARLQAADLALDTFPYNGHTTTSDQLWAGLPVLTVKGTNFASRVSESLLTSIGLPDLVAPDQDAFVARAVELAKDRQAIAAYKARIAENRFRSPLFDAERFCRHLEIGYRMMADSAKAGAAPDHFDVPALPPRAEPFA</sequence>
<dbReference type="Gene3D" id="3.40.50.2000">
    <property type="entry name" value="Glycogen Phosphorylase B"/>
    <property type="match status" value="1"/>
</dbReference>
<keyword evidence="3" id="KW-0677">Repeat</keyword>
<dbReference type="GO" id="GO:0016740">
    <property type="term" value="F:transferase activity"/>
    <property type="evidence" value="ECO:0007669"/>
    <property type="project" value="UniProtKB-KW"/>
</dbReference>
<keyword evidence="4" id="KW-0802">TPR repeat</keyword>
<dbReference type="EMBL" id="MKIP01000032">
    <property type="protein sequence ID" value="OLP61473.1"/>
    <property type="molecule type" value="Genomic_DNA"/>
</dbReference>
<comment type="caution">
    <text evidence="6">The sequence shown here is derived from an EMBL/GenBank/DDBJ whole genome shotgun (WGS) entry which is preliminary data.</text>
</comment>
<dbReference type="AlphaFoldDB" id="A0A1Q9B0H4"/>
<dbReference type="SUPFAM" id="SSF53756">
    <property type="entry name" value="UDP-Glycosyltransferase/glycogen phosphorylase"/>
    <property type="match status" value="1"/>
</dbReference>
<keyword evidence="7" id="KW-1185">Reference proteome</keyword>
<dbReference type="Gene3D" id="1.25.40.10">
    <property type="entry name" value="Tetratricopeptide repeat domain"/>
    <property type="match status" value="1"/>
</dbReference>
<evidence type="ECO:0000313" key="7">
    <source>
        <dbReference type="Proteomes" id="UP000186364"/>
    </source>
</evidence>
<evidence type="ECO:0000256" key="2">
    <source>
        <dbReference type="ARBA" id="ARBA00022679"/>
    </source>
</evidence>
<reference evidence="6 7" key="1">
    <citation type="submission" date="2016-09" db="EMBL/GenBank/DDBJ databases">
        <title>Rhizobium sp. nov., a novel species isolated from the rice rhizosphere.</title>
        <authorList>
            <person name="Zhao J."/>
            <person name="Zhang X."/>
        </authorList>
    </citation>
    <scope>NUCLEOTIDE SEQUENCE [LARGE SCALE GENOMIC DNA]</scope>
    <source>
        <strain evidence="6 7">1.7048</strain>
    </source>
</reference>
<dbReference type="PANTHER" id="PTHR44998:SF1">
    <property type="entry name" value="UDP-N-ACETYLGLUCOSAMINE--PEPTIDE N-ACETYLGLUCOSAMINYLTRANSFERASE 110 KDA SUBUNIT"/>
    <property type="match status" value="1"/>
</dbReference>
<dbReference type="RefSeq" id="WP_075626506.1">
    <property type="nucleotide sequence ID" value="NZ_FOAM01000011.1"/>
</dbReference>
<accession>A0A1Q9B0H4</accession>
<name>A0A1Q9B0H4_9HYPH</name>
<comment type="pathway">
    <text evidence="1">Protein modification; protein glycosylation.</text>
</comment>
<dbReference type="Proteomes" id="UP000186364">
    <property type="component" value="Unassembled WGS sequence"/>
</dbReference>
<dbReference type="PANTHER" id="PTHR44998">
    <property type="match status" value="1"/>
</dbReference>
<evidence type="ECO:0000313" key="6">
    <source>
        <dbReference type="EMBL" id="OLP61473.1"/>
    </source>
</evidence>
<evidence type="ECO:0000256" key="4">
    <source>
        <dbReference type="ARBA" id="ARBA00022803"/>
    </source>
</evidence>
<feature type="domain" description="O-GlcNAc transferase C-terminal" evidence="5">
    <location>
        <begin position="251"/>
        <end position="404"/>
    </location>
</feature>
<dbReference type="OrthoDB" id="146908at2"/>
<dbReference type="Pfam" id="PF13844">
    <property type="entry name" value="Glyco_transf_41"/>
    <property type="match status" value="2"/>
</dbReference>